<proteinExistence type="predicted"/>
<comment type="caution">
    <text evidence="1">The sequence shown here is derived from an EMBL/GenBank/DDBJ whole genome shotgun (WGS) entry which is preliminary data.</text>
</comment>
<keyword evidence="2" id="KW-1185">Reference proteome</keyword>
<dbReference type="Proteomes" id="UP001165960">
    <property type="component" value="Unassembled WGS sequence"/>
</dbReference>
<name>A0ACC2TAK1_9FUNG</name>
<accession>A0ACC2TAK1</accession>
<gene>
    <name evidence="1" type="ORF">DSO57_1034457</name>
</gene>
<sequence>MASPLIYAEIKPESEEMATPIFETIHPPASISTNQSLCYATHHPFPGLITFKLGYRDPLGGQHLSHSGDAPHFPEPAPLNCNAGIRTPYSQVAYLFKPWLLKRQQLSY</sequence>
<reference evidence="1" key="1">
    <citation type="submission" date="2022-04" db="EMBL/GenBank/DDBJ databases">
        <title>Genome of the entomopathogenic fungus Entomophthora muscae.</title>
        <authorList>
            <person name="Elya C."/>
            <person name="Lovett B.R."/>
            <person name="Lee E."/>
            <person name="Macias A.M."/>
            <person name="Hajek A.E."/>
            <person name="De Bivort B.L."/>
            <person name="Kasson M.T."/>
            <person name="De Fine Licht H.H."/>
            <person name="Stajich J.E."/>
        </authorList>
    </citation>
    <scope>NUCLEOTIDE SEQUENCE</scope>
    <source>
        <strain evidence="1">Berkeley</strain>
    </source>
</reference>
<dbReference type="EMBL" id="QTSX02003127">
    <property type="protein sequence ID" value="KAJ9071689.1"/>
    <property type="molecule type" value="Genomic_DNA"/>
</dbReference>
<protein>
    <submittedName>
        <fullName evidence="1">Uncharacterized protein</fullName>
    </submittedName>
</protein>
<evidence type="ECO:0000313" key="2">
    <source>
        <dbReference type="Proteomes" id="UP001165960"/>
    </source>
</evidence>
<evidence type="ECO:0000313" key="1">
    <source>
        <dbReference type="EMBL" id="KAJ9071689.1"/>
    </source>
</evidence>
<organism evidence="1 2">
    <name type="scientific">Entomophthora muscae</name>
    <dbReference type="NCBI Taxonomy" id="34485"/>
    <lineage>
        <taxon>Eukaryota</taxon>
        <taxon>Fungi</taxon>
        <taxon>Fungi incertae sedis</taxon>
        <taxon>Zoopagomycota</taxon>
        <taxon>Entomophthoromycotina</taxon>
        <taxon>Entomophthoromycetes</taxon>
        <taxon>Entomophthorales</taxon>
        <taxon>Entomophthoraceae</taxon>
        <taxon>Entomophthora</taxon>
    </lineage>
</organism>